<dbReference type="InterPro" id="IPR036397">
    <property type="entry name" value="RNaseH_sf"/>
</dbReference>
<dbReference type="Pfam" id="PF13358">
    <property type="entry name" value="DDE_3"/>
    <property type="match status" value="1"/>
</dbReference>
<name>A0A077QCS5_XENBV</name>
<accession>A0A077QCS5</accession>
<dbReference type="HOGENOM" id="CLU_2358983_0_0_6"/>
<feature type="domain" description="Tc1-like transposase DDE" evidence="1">
    <location>
        <begin position="19"/>
        <end position="96"/>
    </location>
</feature>
<dbReference type="EMBL" id="CBTB010000019">
    <property type="protein sequence ID" value="CDH30930.1"/>
    <property type="molecule type" value="Genomic_DNA"/>
</dbReference>
<dbReference type="InterPro" id="IPR038717">
    <property type="entry name" value="Tc1-like_DDE_dom"/>
</dbReference>
<dbReference type="GO" id="GO:0003676">
    <property type="term" value="F:nucleic acid binding"/>
    <property type="evidence" value="ECO:0007669"/>
    <property type="project" value="InterPro"/>
</dbReference>
<evidence type="ECO:0000259" key="1">
    <source>
        <dbReference type="Pfam" id="PF13358"/>
    </source>
</evidence>
<dbReference type="AlphaFoldDB" id="A0A077QCS5"/>
<reference evidence="2" key="1">
    <citation type="submission" date="2013-07" db="EMBL/GenBank/DDBJ databases">
        <title>Sub-species coevolution in mutualistic symbiosis.</title>
        <authorList>
            <person name="Murfin K."/>
            <person name="Klassen J."/>
            <person name="Lee M."/>
            <person name="Forst S."/>
            <person name="Stock P."/>
            <person name="Goodrich-Blair H."/>
        </authorList>
    </citation>
    <scope>NUCLEOTIDE SEQUENCE [LARGE SCALE GENOMIC DNA]</scope>
    <source>
        <strain evidence="2">Intermedium</strain>
    </source>
</reference>
<protein>
    <recommendedName>
        <fullName evidence="1">Tc1-like transposase DDE domain-containing protein</fullName>
    </recommendedName>
</protein>
<gene>
    <name evidence="2" type="ORF">XBI1_1150058</name>
</gene>
<dbReference type="Proteomes" id="UP000028480">
    <property type="component" value="Unassembled WGS sequence"/>
</dbReference>
<dbReference type="Gene3D" id="3.30.420.10">
    <property type="entry name" value="Ribonuclease H-like superfamily/Ribonuclease H"/>
    <property type="match status" value="1"/>
</dbReference>
<sequence>MNPYPTCQNNILCFTKMKSILTLIDAQTGQVTYVSGIKKNSDLFIKMLKKLSGQYRHAKNITLILDNYGIHKSQKVRAWLKQNPKCNLLFLPIYSP</sequence>
<organism evidence="2">
    <name type="scientific">Xenorhabdus bovienii str. Intermedium</name>
    <dbReference type="NCBI Taxonomy" id="1379677"/>
    <lineage>
        <taxon>Bacteria</taxon>
        <taxon>Pseudomonadati</taxon>
        <taxon>Pseudomonadota</taxon>
        <taxon>Gammaproteobacteria</taxon>
        <taxon>Enterobacterales</taxon>
        <taxon>Morganellaceae</taxon>
        <taxon>Xenorhabdus</taxon>
    </lineage>
</organism>
<comment type="caution">
    <text evidence="2">The sequence shown here is derived from an EMBL/GenBank/DDBJ whole genome shotgun (WGS) entry which is preliminary data.</text>
</comment>
<proteinExistence type="predicted"/>
<evidence type="ECO:0000313" key="2">
    <source>
        <dbReference type="EMBL" id="CDH30930.1"/>
    </source>
</evidence>